<evidence type="ECO:0000313" key="1">
    <source>
        <dbReference type="EMBL" id="KKM91892.1"/>
    </source>
</evidence>
<organism evidence="1">
    <name type="scientific">marine sediment metagenome</name>
    <dbReference type="NCBI Taxonomy" id="412755"/>
    <lineage>
        <taxon>unclassified sequences</taxon>
        <taxon>metagenomes</taxon>
        <taxon>ecological metagenomes</taxon>
    </lineage>
</organism>
<accession>A0A0F9PEX1</accession>
<reference evidence="1" key="1">
    <citation type="journal article" date="2015" name="Nature">
        <title>Complex archaea that bridge the gap between prokaryotes and eukaryotes.</title>
        <authorList>
            <person name="Spang A."/>
            <person name="Saw J.H."/>
            <person name="Jorgensen S.L."/>
            <person name="Zaremba-Niedzwiedzka K."/>
            <person name="Martijn J."/>
            <person name="Lind A.E."/>
            <person name="van Eijk R."/>
            <person name="Schleper C."/>
            <person name="Guy L."/>
            <person name="Ettema T.J."/>
        </authorList>
    </citation>
    <scope>NUCLEOTIDE SEQUENCE</scope>
</reference>
<proteinExistence type="predicted"/>
<name>A0A0F9PEX1_9ZZZZ</name>
<dbReference type="InterPro" id="IPR056209">
    <property type="entry name" value="SU10_adaptor"/>
</dbReference>
<dbReference type="EMBL" id="LAZR01006471">
    <property type="protein sequence ID" value="KKM91892.1"/>
    <property type="molecule type" value="Genomic_DNA"/>
</dbReference>
<comment type="caution">
    <text evidence="1">The sequence shown here is derived from an EMBL/GenBank/DDBJ whole genome shotgun (WGS) entry which is preliminary data.</text>
</comment>
<dbReference type="AlphaFoldDB" id="A0A0F9PEX1"/>
<dbReference type="Pfam" id="PF24175">
    <property type="entry name" value="SU10_adaptor"/>
    <property type="match status" value="1"/>
</dbReference>
<gene>
    <name evidence="1" type="ORF">LCGC14_1223910</name>
</gene>
<protein>
    <submittedName>
        <fullName evidence="1">Uncharacterized protein</fullName>
    </submittedName>
</protein>
<sequence length="218" mass="24528">MAATWPLSRIRAKVRSLTGRPSTDQISDNDIDDFINDYYVNKLPVEISLPEAEGFYSFDTDPTVGTYAVPEDIIDIRSFTIDDGDGDAVIHLRLWHNREDFFTLHPEDAGAAEADPTDILWIEKLFYVRPIPDSILTIQGWAKRRPTTELTIDASLPLQSSWGMAMAYGAAIEIFIDDGDAEGANELKIQPFGYDYQLRMITSKEVSRLVGLRAKPQI</sequence>